<sequence>MNVPSTSPTRLRQIALIAKDIARARYLLTTILDTEVVYVDPDVSRWGIENILGGDIIEVCSPLKAGLHTPVGRQLAKRDIDAGGYMMIMQTVDADARRRYIESHGLASVVFSHSHPGSGTADNAIEPESVCIQYHPRGVPGGIMPELDSHATTAQNPSPLAEYSPWHACGPGSYYPVYSAAMRRNSHLRLVGATLRLSPDHGVTTPHAAARKWHDLFGIPYQDDELIFTNSRVRFLPASPGQPEGLESITIQVTGKPRFDNLLKRVADEGLCGDGWTNMLGVKWYFVLKDESDSGSYSTTRQNSDPIKPSSKL</sequence>
<evidence type="ECO:0000313" key="3">
    <source>
        <dbReference type="Proteomes" id="UP000053328"/>
    </source>
</evidence>
<proteinExistence type="predicted"/>
<dbReference type="OrthoDB" id="4179687at2759"/>
<gene>
    <name evidence="2" type="ORF">PV08_07235</name>
</gene>
<feature type="compositionally biased region" description="Polar residues" evidence="1">
    <location>
        <begin position="294"/>
        <end position="305"/>
    </location>
</feature>
<accession>A0A0D1YHQ6</accession>
<feature type="region of interest" description="Disordered" evidence="1">
    <location>
        <begin position="293"/>
        <end position="313"/>
    </location>
</feature>
<dbReference type="InterPro" id="IPR029068">
    <property type="entry name" value="Glyas_Bleomycin-R_OHBP_Dase"/>
</dbReference>
<protein>
    <recommendedName>
        <fullName evidence="4">Glyoxalase-like domain-containing protein</fullName>
    </recommendedName>
</protein>
<dbReference type="AlphaFoldDB" id="A0A0D1YHQ6"/>
<evidence type="ECO:0008006" key="4">
    <source>
        <dbReference type="Google" id="ProtNLM"/>
    </source>
</evidence>
<dbReference type="VEuPathDB" id="FungiDB:PV08_07235"/>
<evidence type="ECO:0000256" key="1">
    <source>
        <dbReference type="SAM" id="MobiDB-lite"/>
    </source>
</evidence>
<keyword evidence="3" id="KW-1185">Reference proteome</keyword>
<evidence type="ECO:0000313" key="2">
    <source>
        <dbReference type="EMBL" id="KIW14451.1"/>
    </source>
</evidence>
<dbReference type="Proteomes" id="UP000053328">
    <property type="component" value="Unassembled WGS sequence"/>
</dbReference>
<dbReference type="HOGENOM" id="CLU_083994_0_0_1"/>
<organism evidence="2 3">
    <name type="scientific">Exophiala spinifera</name>
    <dbReference type="NCBI Taxonomy" id="91928"/>
    <lineage>
        <taxon>Eukaryota</taxon>
        <taxon>Fungi</taxon>
        <taxon>Dikarya</taxon>
        <taxon>Ascomycota</taxon>
        <taxon>Pezizomycotina</taxon>
        <taxon>Eurotiomycetes</taxon>
        <taxon>Chaetothyriomycetidae</taxon>
        <taxon>Chaetothyriales</taxon>
        <taxon>Herpotrichiellaceae</taxon>
        <taxon>Exophiala</taxon>
    </lineage>
</organism>
<reference evidence="2 3" key="1">
    <citation type="submission" date="2015-01" db="EMBL/GenBank/DDBJ databases">
        <title>The Genome Sequence of Exophiala spinifera CBS89968.</title>
        <authorList>
            <consortium name="The Broad Institute Genomics Platform"/>
            <person name="Cuomo C."/>
            <person name="de Hoog S."/>
            <person name="Gorbushina A."/>
            <person name="Stielow B."/>
            <person name="Teixiera M."/>
            <person name="Abouelleil A."/>
            <person name="Chapman S.B."/>
            <person name="Priest M."/>
            <person name="Young S.K."/>
            <person name="Wortman J."/>
            <person name="Nusbaum C."/>
            <person name="Birren B."/>
        </authorList>
    </citation>
    <scope>NUCLEOTIDE SEQUENCE [LARGE SCALE GENOMIC DNA]</scope>
    <source>
        <strain evidence="2 3">CBS 89968</strain>
    </source>
</reference>
<dbReference type="EMBL" id="KN847496">
    <property type="protein sequence ID" value="KIW14451.1"/>
    <property type="molecule type" value="Genomic_DNA"/>
</dbReference>
<dbReference type="RefSeq" id="XP_016234667.1">
    <property type="nucleotide sequence ID" value="XM_016381565.1"/>
</dbReference>
<dbReference type="SUPFAM" id="SSF54593">
    <property type="entry name" value="Glyoxalase/Bleomycin resistance protein/Dihydroxybiphenyl dioxygenase"/>
    <property type="match status" value="1"/>
</dbReference>
<dbReference type="GeneID" id="27334318"/>
<name>A0A0D1YHQ6_9EURO</name>